<gene>
    <name evidence="4" type="ORF">HMPREF9141_2855</name>
</gene>
<organism evidence="4 5">
    <name type="scientific">Prevotella multiformis DSM 16608</name>
    <dbReference type="NCBI Taxonomy" id="888743"/>
    <lineage>
        <taxon>Bacteria</taxon>
        <taxon>Pseudomonadati</taxon>
        <taxon>Bacteroidota</taxon>
        <taxon>Bacteroidia</taxon>
        <taxon>Bacteroidales</taxon>
        <taxon>Prevotellaceae</taxon>
        <taxon>Prevotella</taxon>
    </lineage>
</organism>
<feature type="coiled-coil region" evidence="1">
    <location>
        <begin position="291"/>
        <end position="347"/>
    </location>
</feature>
<proteinExistence type="predicted"/>
<evidence type="ECO:0000256" key="2">
    <source>
        <dbReference type="SAM" id="MobiDB-lite"/>
    </source>
</evidence>
<dbReference type="AlphaFoldDB" id="F0FB88"/>
<name>F0FB88_9BACT</name>
<dbReference type="Proteomes" id="UP000005697">
    <property type="component" value="Unassembled WGS sequence"/>
</dbReference>
<evidence type="ECO:0000259" key="3">
    <source>
        <dbReference type="Pfam" id="PF03432"/>
    </source>
</evidence>
<dbReference type="EMBL" id="AEWX01000050">
    <property type="protein sequence ID" value="EGC18608.1"/>
    <property type="molecule type" value="Genomic_DNA"/>
</dbReference>
<evidence type="ECO:0000313" key="5">
    <source>
        <dbReference type="Proteomes" id="UP000005697"/>
    </source>
</evidence>
<dbReference type="InterPro" id="IPR005094">
    <property type="entry name" value="Endonuclease_MobA/VirD2"/>
</dbReference>
<accession>F0FB88</accession>
<dbReference type="eggNOG" id="ENOG5032R3T">
    <property type="taxonomic scope" value="Bacteria"/>
</dbReference>
<reference evidence="4 5" key="1">
    <citation type="submission" date="2011-01" db="EMBL/GenBank/DDBJ databases">
        <authorList>
            <person name="Muzny D."/>
            <person name="Qin X."/>
            <person name="Deng J."/>
            <person name="Jiang H."/>
            <person name="Liu Y."/>
            <person name="Qu J."/>
            <person name="Song X.-Z."/>
            <person name="Zhang L."/>
            <person name="Thornton R."/>
            <person name="Coyle M."/>
            <person name="Francisco L."/>
            <person name="Jackson L."/>
            <person name="Javaid M."/>
            <person name="Korchina V."/>
            <person name="Kovar C."/>
            <person name="Mata R."/>
            <person name="Mathew T."/>
            <person name="Ngo R."/>
            <person name="Nguyen L."/>
            <person name="Nguyen N."/>
            <person name="Okwuonu G."/>
            <person name="Ongeri F."/>
            <person name="Pham C."/>
            <person name="Simmons D."/>
            <person name="Wilczek-Boney K."/>
            <person name="Hale W."/>
            <person name="Jakkamsetti A."/>
            <person name="Pham P."/>
            <person name="Ruth R."/>
            <person name="San Lucas F."/>
            <person name="Warren J."/>
            <person name="Zhang J."/>
            <person name="Zhao Z."/>
            <person name="Zhou C."/>
            <person name="Zhu D."/>
            <person name="Lee S."/>
            <person name="Bess C."/>
            <person name="Blankenburg K."/>
            <person name="Forbes L."/>
            <person name="Fu Q."/>
            <person name="Gubbala S."/>
            <person name="Hirani K."/>
            <person name="Jayaseelan J.C."/>
            <person name="Lara F."/>
            <person name="Munidasa M."/>
            <person name="Palculict T."/>
            <person name="Patil S."/>
            <person name="Pu L.-L."/>
            <person name="Saada N."/>
            <person name="Tang L."/>
            <person name="Weissenberger G."/>
            <person name="Zhu Y."/>
            <person name="Hemphill L."/>
            <person name="Shang Y."/>
            <person name="Youmans B."/>
            <person name="Ayvaz T."/>
            <person name="Ross M."/>
            <person name="Santibanez J."/>
            <person name="Aqrawi P."/>
            <person name="Gross S."/>
            <person name="Joshi V."/>
            <person name="Fowler G."/>
            <person name="Nazareth L."/>
            <person name="Reid J."/>
            <person name="Worley K."/>
            <person name="Petrosino J."/>
            <person name="Highlander S."/>
            <person name="Gibbs R."/>
        </authorList>
    </citation>
    <scope>NUCLEOTIDE SEQUENCE [LARGE SCALE GENOMIC DNA]</scope>
    <source>
        <strain evidence="4 5">DSM 16608</strain>
    </source>
</reference>
<keyword evidence="5" id="KW-1185">Reference proteome</keyword>
<feature type="domain" description="MobA/VirD2-like nuclease" evidence="3">
    <location>
        <begin position="78"/>
        <end position="188"/>
    </location>
</feature>
<feature type="coiled-coil region" evidence="1">
    <location>
        <begin position="208"/>
        <end position="235"/>
    </location>
</feature>
<evidence type="ECO:0000256" key="1">
    <source>
        <dbReference type="SAM" id="Coils"/>
    </source>
</evidence>
<comment type="caution">
    <text evidence="4">The sequence shown here is derived from an EMBL/GenBank/DDBJ whole genome shotgun (WGS) entry which is preliminary data.</text>
</comment>
<protein>
    <submittedName>
        <fullName evidence="4">Putative plasmid recombination enzyme</fullName>
    </submittedName>
</protein>
<dbReference type="STRING" id="888743.HMPREF9141_2855"/>
<evidence type="ECO:0000313" key="4">
    <source>
        <dbReference type="EMBL" id="EGC18608.1"/>
    </source>
</evidence>
<feature type="region of interest" description="Disordered" evidence="2">
    <location>
        <begin position="1"/>
        <end position="24"/>
    </location>
</feature>
<dbReference type="Pfam" id="PF03432">
    <property type="entry name" value="Relaxase"/>
    <property type="match status" value="1"/>
</dbReference>
<dbReference type="HOGENOM" id="CLU_601114_0_0_10"/>
<keyword evidence="1" id="KW-0175">Coiled coil</keyword>
<sequence>MVVGSPRAGGCTPLTPAATHRTPPTEKLKIMKQQTSIHVQPVKGGSEQHNKREKELDYIRPELSHLNEYWEKDTQTDRLENIKSRYLKSTGQKMQAKATPIREAVVVIKSETTMEDLKRLSDAYLQRFGIDTFQIAIHKDEGYPQVEEWKPNLHAHLVFDWTDQETGKSLKLNRQDMVEMQTITAEVLQMDRGVSSDKQHLTAQQYKSFAEEAKLRRLEEERARKEKQMKEELERFKVAKAHKEAAIETAKTLSEGVKGLFGQSSKDKTIKALREQINAKQKEIFDIKAGMVGLKAQQEEQKEQQKAALNETRREAVSKYNELVVKHNKVVERNEELQEVIKDFQEIPIIERCLAIIRSFVFHICGRFDADDRRLLSFVMQGNEDAAKSLRNAAFNLGGVICQYQYGSRWDQAERELRNIANGVREEEQQQQQRSRGLRR</sequence>